<dbReference type="EMBL" id="KN833770">
    <property type="protein sequence ID" value="KIK20219.1"/>
    <property type="molecule type" value="Genomic_DNA"/>
</dbReference>
<accession>A0A0C9Z1R5</accession>
<protein>
    <submittedName>
        <fullName evidence="1">Unplaced genomic scaffold scaffold_86, whole genome shotgun sequence</fullName>
    </submittedName>
</protein>
<dbReference type="HOGENOM" id="CLU_2373606_0_0_1"/>
<dbReference type="AlphaFoldDB" id="A0A0C9Z1R5"/>
<name>A0A0C9Z1R5_9AGAM</name>
<dbReference type="Proteomes" id="UP000054018">
    <property type="component" value="Unassembled WGS sequence"/>
</dbReference>
<evidence type="ECO:0000313" key="1">
    <source>
        <dbReference type="EMBL" id="KIK20219.1"/>
    </source>
</evidence>
<evidence type="ECO:0000313" key="2">
    <source>
        <dbReference type="Proteomes" id="UP000054018"/>
    </source>
</evidence>
<sequence>MARVPRVSPTDNKILLGLGSLFHASQAKFSCSPTFTSATRARSRRWLSQLLILRTQLSGIGSLDMLLLLLDNRFGFLSRARHDENMRWSVVMCSL</sequence>
<reference evidence="1 2" key="1">
    <citation type="submission" date="2014-04" db="EMBL/GenBank/DDBJ databases">
        <authorList>
            <consortium name="DOE Joint Genome Institute"/>
            <person name="Kuo A."/>
            <person name="Kohler A."/>
            <person name="Costa M.D."/>
            <person name="Nagy L.G."/>
            <person name="Floudas D."/>
            <person name="Copeland A."/>
            <person name="Barry K.W."/>
            <person name="Cichocki N."/>
            <person name="Veneault-Fourrey C."/>
            <person name="LaButti K."/>
            <person name="Lindquist E.A."/>
            <person name="Lipzen A."/>
            <person name="Lundell T."/>
            <person name="Morin E."/>
            <person name="Murat C."/>
            <person name="Sun H."/>
            <person name="Tunlid A."/>
            <person name="Henrissat B."/>
            <person name="Grigoriev I.V."/>
            <person name="Hibbett D.S."/>
            <person name="Martin F."/>
            <person name="Nordberg H.P."/>
            <person name="Cantor M.N."/>
            <person name="Hua S.X."/>
        </authorList>
    </citation>
    <scope>NUCLEOTIDE SEQUENCE [LARGE SCALE GENOMIC DNA]</scope>
    <source>
        <strain evidence="1 2">441</strain>
    </source>
</reference>
<gene>
    <name evidence="1" type="ORF">PISMIDRAFT_682504</name>
</gene>
<organism evidence="1 2">
    <name type="scientific">Pisolithus microcarpus 441</name>
    <dbReference type="NCBI Taxonomy" id="765257"/>
    <lineage>
        <taxon>Eukaryota</taxon>
        <taxon>Fungi</taxon>
        <taxon>Dikarya</taxon>
        <taxon>Basidiomycota</taxon>
        <taxon>Agaricomycotina</taxon>
        <taxon>Agaricomycetes</taxon>
        <taxon>Agaricomycetidae</taxon>
        <taxon>Boletales</taxon>
        <taxon>Sclerodermatineae</taxon>
        <taxon>Pisolithaceae</taxon>
        <taxon>Pisolithus</taxon>
    </lineage>
</organism>
<proteinExistence type="predicted"/>
<reference evidence="2" key="2">
    <citation type="submission" date="2015-01" db="EMBL/GenBank/DDBJ databases">
        <title>Evolutionary Origins and Diversification of the Mycorrhizal Mutualists.</title>
        <authorList>
            <consortium name="DOE Joint Genome Institute"/>
            <consortium name="Mycorrhizal Genomics Consortium"/>
            <person name="Kohler A."/>
            <person name="Kuo A."/>
            <person name="Nagy L.G."/>
            <person name="Floudas D."/>
            <person name="Copeland A."/>
            <person name="Barry K.W."/>
            <person name="Cichocki N."/>
            <person name="Veneault-Fourrey C."/>
            <person name="LaButti K."/>
            <person name="Lindquist E.A."/>
            <person name="Lipzen A."/>
            <person name="Lundell T."/>
            <person name="Morin E."/>
            <person name="Murat C."/>
            <person name="Riley R."/>
            <person name="Ohm R."/>
            <person name="Sun H."/>
            <person name="Tunlid A."/>
            <person name="Henrissat B."/>
            <person name="Grigoriev I.V."/>
            <person name="Hibbett D.S."/>
            <person name="Martin F."/>
        </authorList>
    </citation>
    <scope>NUCLEOTIDE SEQUENCE [LARGE SCALE GENOMIC DNA]</scope>
    <source>
        <strain evidence="2">441</strain>
    </source>
</reference>
<keyword evidence="2" id="KW-1185">Reference proteome</keyword>